<protein>
    <submittedName>
        <fullName evidence="1">Uncharacterized protein</fullName>
    </submittedName>
</protein>
<accession>A0A080ZCK8</accession>
<evidence type="ECO:0000313" key="1">
    <source>
        <dbReference type="EMBL" id="ETO64369.1"/>
    </source>
</evidence>
<dbReference type="EMBL" id="ANJA01003275">
    <property type="protein sequence ID" value="ETO64369.1"/>
    <property type="molecule type" value="Genomic_DNA"/>
</dbReference>
<sequence length="71" mass="7730">MDRARISPLVAAQGAGFAFGMASDEDWDLVQLGLDWECCRRAKHVEESCAGPELLGSPLEVPNGDFHPVLF</sequence>
<dbReference type="Proteomes" id="UP000028582">
    <property type="component" value="Unassembled WGS sequence"/>
</dbReference>
<comment type="caution">
    <text evidence="1">The sequence shown here is derived from an EMBL/GenBank/DDBJ whole genome shotgun (WGS) entry which is preliminary data.</text>
</comment>
<gene>
    <name evidence="1" type="ORF">F444_18079</name>
</gene>
<organism evidence="1 2">
    <name type="scientific">Phytophthora nicotianae P1976</name>
    <dbReference type="NCBI Taxonomy" id="1317066"/>
    <lineage>
        <taxon>Eukaryota</taxon>
        <taxon>Sar</taxon>
        <taxon>Stramenopiles</taxon>
        <taxon>Oomycota</taxon>
        <taxon>Peronosporomycetes</taxon>
        <taxon>Peronosporales</taxon>
        <taxon>Peronosporaceae</taxon>
        <taxon>Phytophthora</taxon>
    </lineage>
</organism>
<evidence type="ECO:0000313" key="2">
    <source>
        <dbReference type="Proteomes" id="UP000028582"/>
    </source>
</evidence>
<dbReference type="AlphaFoldDB" id="A0A080ZCK8"/>
<name>A0A080ZCK8_PHYNI</name>
<proteinExistence type="predicted"/>
<reference evidence="1 2" key="1">
    <citation type="submission" date="2013-11" db="EMBL/GenBank/DDBJ databases">
        <title>The Genome Sequence of Phytophthora parasitica P1976.</title>
        <authorList>
            <consortium name="The Broad Institute Genomics Platform"/>
            <person name="Russ C."/>
            <person name="Tyler B."/>
            <person name="Panabieres F."/>
            <person name="Shan W."/>
            <person name="Tripathy S."/>
            <person name="Grunwald N."/>
            <person name="Machado M."/>
            <person name="Johnson C.S."/>
            <person name="Walker B."/>
            <person name="Young S."/>
            <person name="Zeng Q."/>
            <person name="Gargeya S."/>
            <person name="Fitzgerald M."/>
            <person name="Haas B."/>
            <person name="Abouelleil A."/>
            <person name="Allen A.W."/>
            <person name="Alvarado L."/>
            <person name="Arachchi H.M."/>
            <person name="Berlin A.M."/>
            <person name="Chapman S.B."/>
            <person name="Gainer-Dewar J."/>
            <person name="Goldberg J."/>
            <person name="Griggs A."/>
            <person name="Gujja S."/>
            <person name="Hansen M."/>
            <person name="Howarth C."/>
            <person name="Imamovic A."/>
            <person name="Ireland A."/>
            <person name="Larimer J."/>
            <person name="McCowan C."/>
            <person name="Murphy C."/>
            <person name="Pearson M."/>
            <person name="Poon T.W."/>
            <person name="Priest M."/>
            <person name="Roberts A."/>
            <person name="Saif S."/>
            <person name="Shea T."/>
            <person name="Sisk P."/>
            <person name="Sykes S."/>
            <person name="Wortman J."/>
            <person name="Nusbaum C."/>
            <person name="Birren B."/>
        </authorList>
    </citation>
    <scope>NUCLEOTIDE SEQUENCE [LARGE SCALE GENOMIC DNA]</scope>
    <source>
        <strain evidence="1 2">P1976</strain>
    </source>
</reference>